<organism evidence="1 2">
    <name type="scientific">Butyribacter intestini</name>
    <dbReference type="NCBI Taxonomy" id="1703332"/>
    <lineage>
        <taxon>Bacteria</taxon>
        <taxon>Bacillati</taxon>
        <taxon>Bacillota</taxon>
        <taxon>Clostridia</taxon>
        <taxon>Lachnospirales</taxon>
        <taxon>Lachnospiraceae</taxon>
        <taxon>Butyribacter</taxon>
    </lineage>
</organism>
<evidence type="ECO:0000313" key="1">
    <source>
        <dbReference type="EMBL" id="KQC86180.1"/>
    </source>
</evidence>
<dbReference type="AlphaFoldDB" id="A0AAW3JUT6"/>
<protein>
    <submittedName>
        <fullName evidence="1">Uncharacterized protein</fullName>
    </submittedName>
</protein>
<dbReference type="Proteomes" id="UP000050833">
    <property type="component" value="Unassembled WGS sequence"/>
</dbReference>
<accession>A0AAW3JUT6</accession>
<reference evidence="1 2" key="1">
    <citation type="submission" date="2015-10" db="EMBL/GenBank/DDBJ databases">
        <title>Butyribacter intestini gen. nov., sp. nov., a butyric acid-producing bacterium of the family Lachnospiraceae isolated from the human faeces.</title>
        <authorList>
            <person name="Zou Y."/>
            <person name="Xue W."/>
            <person name="Luo G."/>
            <person name="Lv M."/>
        </authorList>
    </citation>
    <scope>NUCLEOTIDE SEQUENCE [LARGE SCALE GENOMIC DNA]</scope>
    <source>
        <strain evidence="1 2">TF01-11</strain>
    </source>
</reference>
<gene>
    <name evidence="1" type="ORF">APZ18_03015</name>
</gene>
<sequence>MAAFKADDKAYIVESNRIVRECTVKRVTGKLIIIRFENGGGIQVSENRLFDTKESAAASIQSVKSMPQKIKRNGFHSPYDYWH</sequence>
<evidence type="ECO:0000313" key="2">
    <source>
        <dbReference type="Proteomes" id="UP000050833"/>
    </source>
</evidence>
<dbReference type="EMBL" id="LLKB01000001">
    <property type="protein sequence ID" value="KQC86180.1"/>
    <property type="molecule type" value="Genomic_DNA"/>
</dbReference>
<dbReference type="RefSeq" id="WP_055941464.1">
    <property type="nucleotide sequence ID" value="NZ_LLKB01000001.1"/>
</dbReference>
<keyword evidence="2" id="KW-1185">Reference proteome</keyword>
<comment type="caution">
    <text evidence="1">The sequence shown here is derived from an EMBL/GenBank/DDBJ whole genome shotgun (WGS) entry which is preliminary data.</text>
</comment>
<proteinExistence type="predicted"/>
<name>A0AAW3JUT6_9FIRM</name>